<proteinExistence type="predicted"/>
<protein>
    <recommendedName>
        <fullName evidence="2">AAA+ ATPase domain-containing protein</fullName>
    </recommendedName>
</protein>
<dbReference type="RefSeq" id="WP_203786935.1">
    <property type="nucleotide sequence ID" value="NZ_BOMV01000077.1"/>
</dbReference>
<dbReference type="SMART" id="SM00028">
    <property type="entry name" value="TPR"/>
    <property type="match status" value="3"/>
</dbReference>
<dbReference type="PRINTS" id="PR00364">
    <property type="entry name" value="DISEASERSIST"/>
</dbReference>
<dbReference type="InterPro" id="IPR041664">
    <property type="entry name" value="AAA_16"/>
</dbReference>
<keyword evidence="1" id="KW-0802">TPR repeat</keyword>
<evidence type="ECO:0000259" key="2">
    <source>
        <dbReference type="SMART" id="SM00382"/>
    </source>
</evidence>
<dbReference type="AlphaFoldDB" id="A0A919K708"/>
<dbReference type="SMART" id="SM00382">
    <property type="entry name" value="AAA"/>
    <property type="match status" value="1"/>
</dbReference>
<feature type="domain" description="AAA+ ATPase" evidence="2">
    <location>
        <begin position="172"/>
        <end position="334"/>
    </location>
</feature>
<dbReference type="Gene3D" id="1.25.40.10">
    <property type="entry name" value="Tetratricopeptide repeat domain"/>
    <property type="match status" value="1"/>
</dbReference>
<dbReference type="SUPFAM" id="SSF52540">
    <property type="entry name" value="P-loop containing nucleoside triphosphate hydrolases"/>
    <property type="match status" value="1"/>
</dbReference>
<accession>A0A919K708</accession>
<dbReference type="Pfam" id="PF13424">
    <property type="entry name" value="TPR_12"/>
    <property type="match status" value="1"/>
</dbReference>
<evidence type="ECO:0000313" key="4">
    <source>
        <dbReference type="Proteomes" id="UP000636960"/>
    </source>
</evidence>
<gene>
    <name evidence="3" type="ORF">Ari01nite_73240</name>
</gene>
<dbReference type="Proteomes" id="UP000636960">
    <property type="component" value="Unassembled WGS sequence"/>
</dbReference>
<dbReference type="InterPro" id="IPR003593">
    <property type="entry name" value="AAA+_ATPase"/>
</dbReference>
<reference evidence="3" key="1">
    <citation type="submission" date="2021-01" db="EMBL/GenBank/DDBJ databases">
        <title>Whole genome shotgun sequence of Actinoplanes rishiriensis NBRC 108556.</title>
        <authorList>
            <person name="Komaki H."/>
            <person name="Tamura T."/>
        </authorList>
    </citation>
    <scope>NUCLEOTIDE SEQUENCE</scope>
    <source>
        <strain evidence="3">NBRC 108556</strain>
    </source>
</reference>
<comment type="caution">
    <text evidence="3">The sequence shown here is derived from an EMBL/GenBank/DDBJ whole genome shotgun (WGS) entry which is preliminary data.</text>
</comment>
<sequence length="807" mass="89043">MTLGRARTELKSFVDLLQGVRERVGKPTFREIEKFSAGHRRPLAKSTIANKLKLQSPPDWDFVDAFLLSCECYARTAKGRALTPSDSTVIRDPDTRELTFDRARWRRRHDRTLAILEKQHEDDRFAAQAKLERDRRLLPEQLPPHTRRFTGRGRELDDLDRLLGLAGQTDESGEICVVHGTAGVGKTALAVRWAHRVSKRFPDGQLYVNLQGFDPHGAPLLPAQALRGFLDAFGVPRDRLPATVADQAKLFRSLVSERKVLVVLDNAASVEQVRPLLPGSSPCRVLITSRVRLTGLVAKEGATELRVAPFPAGDAGDLVARHVRDERVEREPGSVAEMGRLCAYLPLAICVVAARARSRPELRLADVVAELNDEATALSAVQTGDDIESDVRAAFSWSYRYLYGPAARLFRLLATHPGPDITVTAVASLFAVDLATARSLLDDLAAVELIEEHVPGRFAFHDLLRLYATELGRDHDSAAERAATRGRTYDHYLHSVHAAALAWDPHRDPLPLSDPLPGVRPDDVDESHTALSWLSREYAVLLAVARQSGERAWPIVWCLVDFMHRQGHWTDGGPVLREAAAAAARVGDTEGQARMERGLSGLAAVRRDRAAAQHHLQTAMALYTAAGDELGQAHVYLELAKLSAEPEAALDDAERSLRCYRAAGSAPGEGNALNAVGWFHAQLGHLDRGLACCTGALRILEPLDDVAGLGAVLDSLGYIYGQLGRHDEVDRYYRQALALFERSDDPVMQADTLEHIGANLRAADRPDEARAAYEQAIPLYEQVERYAEAEAVRLLLDEFDRERRHGA</sequence>
<dbReference type="PROSITE" id="PS50005">
    <property type="entry name" value="TPR"/>
    <property type="match status" value="1"/>
</dbReference>
<dbReference type="PANTHER" id="PTHR47691:SF3">
    <property type="entry name" value="HTH-TYPE TRANSCRIPTIONAL REGULATOR RV0890C-RELATED"/>
    <property type="match status" value="1"/>
</dbReference>
<name>A0A919K708_9ACTN</name>
<evidence type="ECO:0000256" key="1">
    <source>
        <dbReference type="PROSITE-ProRule" id="PRU00339"/>
    </source>
</evidence>
<organism evidence="3 4">
    <name type="scientific">Paractinoplanes rishiriensis</name>
    <dbReference type="NCBI Taxonomy" id="1050105"/>
    <lineage>
        <taxon>Bacteria</taxon>
        <taxon>Bacillati</taxon>
        <taxon>Actinomycetota</taxon>
        <taxon>Actinomycetes</taxon>
        <taxon>Micromonosporales</taxon>
        <taxon>Micromonosporaceae</taxon>
        <taxon>Paractinoplanes</taxon>
    </lineage>
</organism>
<dbReference type="EMBL" id="BOMV01000077">
    <property type="protein sequence ID" value="GIE99859.1"/>
    <property type="molecule type" value="Genomic_DNA"/>
</dbReference>
<dbReference type="SUPFAM" id="SSF48452">
    <property type="entry name" value="TPR-like"/>
    <property type="match status" value="1"/>
</dbReference>
<keyword evidence="4" id="KW-1185">Reference proteome</keyword>
<dbReference type="InterPro" id="IPR027417">
    <property type="entry name" value="P-loop_NTPase"/>
</dbReference>
<dbReference type="InterPro" id="IPR011990">
    <property type="entry name" value="TPR-like_helical_dom_sf"/>
</dbReference>
<feature type="repeat" description="TPR" evidence="1">
    <location>
        <begin position="710"/>
        <end position="743"/>
    </location>
</feature>
<dbReference type="Pfam" id="PF13191">
    <property type="entry name" value="AAA_16"/>
    <property type="match status" value="1"/>
</dbReference>
<dbReference type="InterPro" id="IPR019734">
    <property type="entry name" value="TPR_rpt"/>
</dbReference>
<evidence type="ECO:0000313" key="3">
    <source>
        <dbReference type="EMBL" id="GIE99859.1"/>
    </source>
</evidence>
<dbReference type="Gene3D" id="3.40.50.300">
    <property type="entry name" value="P-loop containing nucleotide triphosphate hydrolases"/>
    <property type="match status" value="1"/>
</dbReference>
<dbReference type="PANTHER" id="PTHR47691">
    <property type="entry name" value="REGULATOR-RELATED"/>
    <property type="match status" value="1"/>
</dbReference>